<protein>
    <submittedName>
        <fullName evidence="1">Uncharacterized protein</fullName>
    </submittedName>
</protein>
<dbReference type="EMBL" id="PP777464">
    <property type="protein sequence ID" value="XBS49567.1"/>
    <property type="molecule type" value="Genomic_DNA"/>
</dbReference>
<proteinExistence type="predicted"/>
<evidence type="ECO:0000313" key="1">
    <source>
        <dbReference type="EMBL" id="XBS49567.1"/>
    </source>
</evidence>
<organism evidence="1">
    <name type="scientific">Escherichia phage fEgEco12</name>
    <dbReference type="NCBI Taxonomy" id="3158837"/>
    <lineage>
        <taxon>Viruses</taxon>
        <taxon>Duplodnaviria</taxon>
        <taxon>Heunggongvirae</taxon>
        <taxon>Uroviricota</taxon>
        <taxon>Caudoviricetes</taxon>
    </lineage>
</organism>
<reference evidence="1" key="1">
    <citation type="submission" date="2024-05" db="EMBL/GenBank/DDBJ databases">
        <authorList>
            <person name="Badawy S."/>
            <person name="Skurnik M."/>
        </authorList>
    </citation>
    <scope>NUCLEOTIDE SEQUENCE</scope>
</reference>
<sequence length="54" mass="6763">MTHEEWMNDINFRYSGIGKWLKYHWEFISEPHLYDKLINDPAYEMYLIELLVRI</sequence>
<accession>A0AAU7PHP5</accession>
<name>A0AAU7PHP5_9CAUD</name>